<accession>A0A151Y624</accession>
<evidence type="ECO:0000313" key="2">
    <source>
        <dbReference type="Proteomes" id="UP000076276"/>
    </source>
</evidence>
<dbReference type="RefSeq" id="WP_067665750.1">
    <property type="nucleotide sequence ID" value="NZ_CBCSIK010000007.1"/>
</dbReference>
<sequence length="72" mass="8142">MENLNEWRTAVAVNGDSINVKLIPLKRKQNTNDGFIWVSVGQMVELESGETVPMNLDGLSFYAGQNQLYRLK</sequence>
<gene>
    <name evidence="1" type="ORF">AZH43_05505</name>
</gene>
<evidence type="ECO:0000313" key="1">
    <source>
        <dbReference type="EMBL" id="KYQ73485.1"/>
    </source>
</evidence>
<keyword evidence="2" id="KW-1185">Reference proteome</keyword>
<comment type="caution">
    <text evidence="1">The sequence shown here is derived from an EMBL/GenBank/DDBJ whole genome shotgun (WGS) entry which is preliminary data.</text>
</comment>
<organism evidence="1 2">
    <name type="scientific">Acinetobacter pragensis</name>
    <dbReference type="NCBI Taxonomy" id="1806892"/>
    <lineage>
        <taxon>Bacteria</taxon>
        <taxon>Pseudomonadati</taxon>
        <taxon>Pseudomonadota</taxon>
        <taxon>Gammaproteobacteria</taxon>
        <taxon>Moraxellales</taxon>
        <taxon>Moraxellaceae</taxon>
        <taxon>Acinetobacter</taxon>
    </lineage>
</organism>
<dbReference type="EMBL" id="LUAW01000003">
    <property type="protein sequence ID" value="KYQ73485.1"/>
    <property type="molecule type" value="Genomic_DNA"/>
</dbReference>
<dbReference type="Proteomes" id="UP000076276">
    <property type="component" value="Unassembled WGS sequence"/>
</dbReference>
<name>A0A151Y624_9GAMM</name>
<protein>
    <submittedName>
        <fullName evidence="1">Transposase</fullName>
    </submittedName>
</protein>
<reference evidence="1 2" key="1">
    <citation type="submission" date="2016-03" db="EMBL/GenBank/DDBJ databases">
        <title>Acinetobacter genomospecies 28 strain ANC 4149.</title>
        <authorList>
            <person name="Radolfova-Krizova L."/>
            <person name="Nemec A."/>
        </authorList>
    </citation>
    <scope>NUCLEOTIDE SEQUENCE [LARGE SCALE GENOMIC DNA]</scope>
    <source>
        <strain evidence="1 2">ANC 4149</strain>
    </source>
</reference>
<dbReference type="AlphaFoldDB" id="A0A151Y624"/>
<proteinExistence type="predicted"/>
<dbReference type="OrthoDB" id="6699874at2"/>